<gene>
    <name evidence="2" type="ORF">MMF94_14600</name>
</gene>
<reference evidence="2 3" key="1">
    <citation type="submission" date="2022-03" db="EMBL/GenBank/DDBJ databases">
        <title>Pseudonocardia alaer sp. nov., a novel actinomycete isolated from reed forest soil.</title>
        <authorList>
            <person name="Wang L."/>
        </authorList>
    </citation>
    <scope>NUCLEOTIDE SEQUENCE [LARGE SCALE GENOMIC DNA]</scope>
    <source>
        <strain evidence="2 3">Y-16303</strain>
    </source>
</reference>
<accession>A0ABS9TED8</accession>
<evidence type="ECO:0000256" key="1">
    <source>
        <dbReference type="SAM" id="Phobius"/>
    </source>
</evidence>
<dbReference type="EMBL" id="JAKXMK010000011">
    <property type="protein sequence ID" value="MCH6166916.1"/>
    <property type="molecule type" value="Genomic_DNA"/>
</dbReference>
<keyword evidence="1" id="KW-1133">Transmembrane helix</keyword>
<proteinExistence type="predicted"/>
<dbReference type="Proteomes" id="UP001299970">
    <property type="component" value="Unassembled WGS sequence"/>
</dbReference>
<feature type="transmembrane region" description="Helical" evidence="1">
    <location>
        <begin position="6"/>
        <end position="27"/>
    </location>
</feature>
<evidence type="ECO:0000313" key="2">
    <source>
        <dbReference type="EMBL" id="MCH6166916.1"/>
    </source>
</evidence>
<comment type="caution">
    <text evidence="2">The sequence shown here is derived from an EMBL/GenBank/DDBJ whole genome shotgun (WGS) entry which is preliminary data.</text>
</comment>
<name>A0ABS9TED8_9PSEU</name>
<protein>
    <submittedName>
        <fullName evidence="2">Uncharacterized protein</fullName>
    </submittedName>
</protein>
<dbReference type="RefSeq" id="WP_241036942.1">
    <property type="nucleotide sequence ID" value="NZ_BAAAJF010000036.1"/>
</dbReference>
<organism evidence="2 3">
    <name type="scientific">Pseudonocardia alaniniphila</name>
    <dbReference type="NCBI Taxonomy" id="75291"/>
    <lineage>
        <taxon>Bacteria</taxon>
        <taxon>Bacillati</taxon>
        <taxon>Actinomycetota</taxon>
        <taxon>Actinomycetes</taxon>
        <taxon>Pseudonocardiales</taxon>
        <taxon>Pseudonocardiaceae</taxon>
        <taxon>Pseudonocardia</taxon>
    </lineage>
</organism>
<keyword evidence="3" id="KW-1185">Reference proteome</keyword>
<keyword evidence="1" id="KW-0812">Transmembrane</keyword>
<keyword evidence="1" id="KW-0472">Membrane</keyword>
<evidence type="ECO:0000313" key="3">
    <source>
        <dbReference type="Proteomes" id="UP001299970"/>
    </source>
</evidence>
<sequence length="68" mass="7208">MLTVVVVAGLAVLVGIAVIIGWADALARNGAWTRIAAARHAVWLDEQQPGAGVGRPRCFDCPLNQTDR</sequence>